<comment type="similarity">
    <text evidence="2">Belongs to the SusD family.</text>
</comment>
<feature type="domain" description="RagB/SusD" evidence="6">
    <location>
        <begin position="294"/>
        <end position="566"/>
    </location>
</feature>
<dbReference type="Pfam" id="PF07980">
    <property type="entry name" value="SusD_RagB"/>
    <property type="match status" value="1"/>
</dbReference>
<evidence type="ECO:0000256" key="2">
    <source>
        <dbReference type="ARBA" id="ARBA00006275"/>
    </source>
</evidence>
<accession>A0ABW4VGM8</accession>
<dbReference type="EMBL" id="JBHUHR010000012">
    <property type="protein sequence ID" value="MFD2033844.1"/>
    <property type="molecule type" value="Genomic_DNA"/>
</dbReference>
<dbReference type="Proteomes" id="UP001597361">
    <property type="component" value="Unassembled WGS sequence"/>
</dbReference>
<dbReference type="Pfam" id="PF14322">
    <property type="entry name" value="SusD-like_3"/>
    <property type="match status" value="1"/>
</dbReference>
<keyword evidence="5" id="KW-0998">Cell outer membrane</keyword>
<sequence length="566" mass="64580">MKFNKFKNIGIIASTALIMWSCDLDEFNPTGTTADAAWSTPEGFATAVNAAYDYRTEFYGRENGIFLGESGTDLWFNRENANYANQLTRYAGLTPTQGNPNIGEWPRMWAAINQCNAGINRIDDAGFTVEATKNEMEGQLRFLRAFYYYHIVETWGGVMLRTTETREPILTAERSPVEAFYDLMIEDLLFASEHLPISYGDEYSRATKKSAMGLLAKVYLTRGYYGDGATYYTLARDLAEEIIARSGELGIELWDDVNDLWDPTNNKRNKESLHTVSYSLNPALNRGGANRLHQFYMTNYARFKGLVRTLEYGNEDTRRLMPTRALLDFYDDDIDARYEASFKEVWIANESYTWTAEDVQAHGKDPSLIGTEVRAGIDTALYITKKSVPNKEFKPYVIYDRNRTYNESDGSLNQPDNFVQLWKFRDPLTRTNQNQREGFLDVFVMRFAEIYLIAAEAEVQLGNAAAAATYLNVIRNRAAKDGAEGQMAVTAAEVDLDFVLDERARELCGEMVRWYDLKRTRTIGSRIAIYNPNITEFRDHHYLRPIPQNEIDALLNGAEFGQNPGY</sequence>
<keyword evidence="9" id="KW-1185">Reference proteome</keyword>
<gene>
    <name evidence="8" type="ORF">ACFSKL_03525</name>
</gene>
<name>A0ABW4VGM8_9BACT</name>
<dbReference type="InterPro" id="IPR012944">
    <property type="entry name" value="SusD_RagB_dom"/>
</dbReference>
<proteinExistence type="inferred from homology"/>
<protein>
    <submittedName>
        <fullName evidence="8">RagB/SusD family nutrient uptake outer membrane protein</fullName>
    </submittedName>
</protein>
<evidence type="ECO:0000256" key="4">
    <source>
        <dbReference type="ARBA" id="ARBA00023136"/>
    </source>
</evidence>
<reference evidence="9" key="1">
    <citation type="journal article" date="2019" name="Int. J. Syst. Evol. Microbiol.">
        <title>The Global Catalogue of Microorganisms (GCM) 10K type strain sequencing project: providing services to taxonomists for standard genome sequencing and annotation.</title>
        <authorList>
            <consortium name="The Broad Institute Genomics Platform"/>
            <consortium name="The Broad Institute Genome Sequencing Center for Infectious Disease"/>
            <person name="Wu L."/>
            <person name="Ma J."/>
        </authorList>
    </citation>
    <scope>NUCLEOTIDE SEQUENCE [LARGE SCALE GENOMIC DNA]</scope>
    <source>
        <strain evidence="9">CGMCC 1.15180</strain>
    </source>
</reference>
<evidence type="ECO:0000313" key="9">
    <source>
        <dbReference type="Proteomes" id="UP001597361"/>
    </source>
</evidence>
<evidence type="ECO:0000259" key="6">
    <source>
        <dbReference type="Pfam" id="PF07980"/>
    </source>
</evidence>
<dbReference type="InterPro" id="IPR033985">
    <property type="entry name" value="SusD-like_N"/>
</dbReference>
<evidence type="ECO:0000256" key="3">
    <source>
        <dbReference type="ARBA" id="ARBA00022729"/>
    </source>
</evidence>
<keyword evidence="4" id="KW-0472">Membrane</keyword>
<evidence type="ECO:0000259" key="7">
    <source>
        <dbReference type="Pfam" id="PF14322"/>
    </source>
</evidence>
<dbReference type="InterPro" id="IPR011990">
    <property type="entry name" value="TPR-like_helical_dom_sf"/>
</dbReference>
<dbReference type="RefSeq" id="WP_376883534.1">
    <property type="nucleotide sequence ID" value="NZ_JBHUHR010000012.1"/>
</dbReference>
<evidence type="ECO:0000313" key="8">
    <source>
        <dbReference type="EMBL" id="MFD2033844.1"/>
    </source>
</evidence>
<dbReference type="Gene3D" id="1.25.40.390">
    <property type="match status" value="1"/>
</dbReference>
<feature type="domain" description="SusD-like N-terminal" evidence="7">
    <location>
        <begin position="79"/>
        <end position="220"/>
    </location>
</feature>
<dbReference type="SUPFAM" id="SSF48452">
    <property type="entry name" value="TPR-like"/>
    <property type="match status" value="1"/>
</dbReference>
<evidence type="ECO:0000256" key="5">
    <source>
        <dbReference type="ARBA" id="ARBA00023237"/>
    </source>
</evidence>
<comment type="subcellular location">
    <subcellularLocation>
        <location evidence="1">Cell outer membrane</location>
    </subcellularLocation>
</comment>
<organism evidence="8 9">
    <name type="scientific">Belliella marina</name>
    <dbReference type="NCBI Taxonomy" id="1644146"/>
    <lineage>
        <taxon>Bacteria</taxon>
        <taxon>Pseudomonadati</taxon>
        <taxon>Bacteroidota</taxon>
        <taxon>Cytophagia</taxon>
        <taxon>Cytophagales</taxon>
        <taxon>Cyclobacteriaceae</taxon>
        <taxon>Belliella</taxon>
    </lineage>
</organism>
<keyword evidence="3" id="KW-0732">Signal</keyword>
<comment type="caution">
    <text evidence="8">The sequence shown here is derived from an EMBL/GenBank/DDBJ whole genome shotgun (WGS) entry which is preliminary data.</text>
</comment>
<evidence type="ECO:0000256" key="1">
    <source>
        <dbReference type="ARBA" id="ARBA00004442"/>
    </source>
</evidence>